<sequence length="208" mass="23525">MASQDSGKPDVPDASPERALLDGRGAFMGFLVKRLGNRADAEDVLQDFCIRVLSRKDQLREVERMDAWLYTILRSTLNDHYRKGTRRSRLAAAAAREPEEWIADAPSQMARLCTCHGGLISELRPADAELIRRIDFGEEDRESVAADLRLNRNALGVRLHRARTALREALTTHCGKCCQEDRDDCYCPPEGCENDKHETDCEEEGQEH</sequence>
<dbReference type="InterPro" id="IPR039425">
    <property type="entry name" value="RNA_pol_sigma-70-like"/>
</dbReference>
<dbReference type="HOGENOM" id="CLU_047691_1_3_5"/>
<evidence type="ECO:0000256" key="3">
    <source>
        <dbReference type="ARBA" id="ARBA00023125"/>
    </source>
</evidence>
<dbReference type="SUPFAM" id="SSF88946">
    <property type="entry name" value="Sigma2 domain of RNA polymerase sigma factors"/>
    <property type="match status" value="1"/>
</dbReference>
<dbReference type="Proteomes" id="UP000030021">
    <property type="component" value="Unassembled WGS sequence"/>
</dbReference>
<dbReference type="InterPro" id="IPR007627">
    <property type="entry name" value="RNA_pol_sigma70_r2"/>
</dbReference>
<gene>
    <name evidence="6" type="ORF">rosmuc_03986</name>
</gene>
<dbReference type="PANTHER" id="PTHR43133">
    <property type="entry name" value="RNA POLYMERASE ECF-TYPE SIGMA FACTO"/>
    <property type="match status" value="1"/>
</dbReference>
<comment type="caution">
    <text evidence="6">The sequence shown here is derived from an EMBL/GenBank/DDBJ whole genome shotgun (WGS) entry which is preliminary data.</text>
</comment>
<keyword evidence="4" id="KW-0804">Transcription</keyword>
<reference evidence="6 7" key="1">
    <citation type="submission" date="2013-01" db="EMBL/GenBank/DDBJ databases">
        <authorList>
            <person name="Fiebig A."/>
            <person name="Goeker M."/>
            <person name="Klenk H.-P.P."/>
        </authorList>
    </citation>
    <scope>NUCLEOTIDE SEQUENCE [LARGE SCALE GENOMIC DNA]</scope>
    <source>
        <strain evidence="6 7">DSM 17069</strain>
    </source>
</reference>
<dbReference type="AlphaFoldDB" id="A0A0A0HEG3"/>
<dbReference type="InterPro" id="IPR036388">
    <property type="entry name" value="WH-like_DNA-bd_sf"/>
</dbReference>
<dbReference type="Gene3D" id="1.10.10.10">
    <property type="entry name" value="Winged helix-like DNA-binding domain superfamily/Winged helix DNA-binding domain"/>
    <property type="match status" value="1"/>
</dbReference>
<dbReference type="OrthoDB" id="7861343at2"/>
<dbReference type="eggNOG" id="COG1595">
    <property type="taxonomic scope" value="Bacteria"/>
</dbReference>
<dbReference type="GO" id="GO:0006352">
    <property type="term" value="P:DNA-templated transcription initiation"/>
    <property type="evidence" value="ECO:0007669"/>
    <property type="project" value="InterPro"/>
</dbReference>
<dbReference type="GO" id="GO:0016987">
    <property type="term" value="F:sigma factor activity"/>
    <property type="evidence" value="ECO:0007669"/>
    <property type="project" value="UniProtKB-KW"/>
</dbReference>
<keyword evidence="2" id="KW-0731">Sigma factor</keyword>
<evidence type="ECO:0000256" key="2">
    <source>
        <dbReference type="ARBA" id="ARBA00023082"/>
    </source>
</evidence>
<dbReference type="NCBIfam" id="TIGR02937">
    <property type="entry name" value="sigma70-ECF"/>
    <property type="match status" value="1"/>
</dbReference>
<evidence type="ECO:0000256" key="4">
    <source>
        <dbReference type="ARBA" id="ARBA00023163"/>
    </source>
</evidence>
<dbReference type="GO" id="GO:0003677">
    <property type="term" value="F:DNA binding"/>
    <property type="evidence" value="ECO:0007669"/>
    <property type="project" value="UniProtKB-KW"/>
</dbReference>
<proteinExistence type="predicted"/>
<organism evidence="6 7">
    <name type="scientific">Roseovarius mucosus DSM 17069</name>
    <dbReference type="NCBI Taxonomy" id="1288298"/>
    <lineage>
        <taxon>Bacteria</taxon>
        <taxon>Pseudomonadati</taxon>
        <taxon>Pseudomonadota</taxon>
        <taxon>Alphaproteobacteria</taxon>
        <taxon>Rhodobacterales</taxon>
        <taxon>Roseobacteraceae</taxon>
        <taxon>Roseovarius</taxon>
    </lineage>
</organism>
<keyword evidence="3" id="KW-0238">DNA-binding</keyword>
<evidence type="ECO:0000313" key="6">
    <source>
        <dbReference type="EMBL" id="KGM86112.1"/>
    </source>
</evidence>
<dbReference type="InterPro" id="IPR014284">
    <property type="entry name" value="RNA_pol_sigma-70_dom"/>
</dbReference>
<dbReference type="PANTHER" id="PTHR43133:SF8">
    <property type="entry name" value="RNA POLYMERASE SIGMA FACTOR HI_1459-RELATED"/>
    <property type="match status" value="1"/>
</dbReference>
<evidence type="ECO:0000259" key="5">
    <source>
        <dbReference type="Pfam" id="PF04542"/>
    </source>
</evidence>
<evidence type="ECO:0000256" key="1">
    <source>
        <dbReference type="ARBA" id="ARBA00023015"/>
    </source>
</evidence>
<accession>A0A0A0HEG3</accession>
<feature type="domain" description="RNA polymerase sigma-70 region 2" evidence="5">
    <location>
        <begin position="28"/>
        <end position="86"/>
    </location>
</feature>
<dbReference type="Pfam" id="PF04542">
    <property type="entry name" value="Sigma70_r2"/>
    <property type="match status" value="1"/>
</dbReference>
<dbReference type="InterPro" id="IPR013325">
    <property type="entry name" value="RNA_pol_sigma_r2"/>
</dbReference>
<dbReference type="PATRIC" id="fig|1288298.3.peg.3988"/>
<dbReference type="EMBL" id="AONH01000024">
    <property type="protein sequence ID" value="KGM86112.1"/>
    <property type="molecule type" value="Genomic_DNA"/>
</dbReference>
<name>A0A0A0HEG3_9RHOB</name>
<dbReference type="Gene3D" id="1.10.1740.10">
    <property type="match status" value="1"/>
</dbReference>
<evidence type="ECO:0000313" key="7">
    <source>
        <dbReference type="Proteomes" id="UP000030021"/>
    </source>
</evidence>
<dbReference type="RefSeq" id="WP_008282895.1">
    <property type="nucleotide sequence ID" value="NZ_KN293988.1"/>
</dbReference>
<keyword evidence="1" id="KW-0805">Transcription regulation</keyword>
<protein>
    <submittedName>
        <fullName evidence="6">RNA polymerase, sigma subunit, SigZ</fullName>
    </submittedName>
</protein>